<keyword evidence="3" id="KW-1185">Reference proteome</keyword>
<dbReference type="CTD" id="20325240"/>
<dbReference type="RefSeq" id="XP_009175888.1">
    <property type="nucleotide sequence ID" value="XM_009177624.1"/>
</dbReference>
<protein>
    <submittedName>
        <fullName evidence="2">Uncharacterized protein</fullName>
    </submittedName>
</protein>
<dbReference type="OrthoDB" id="6279011at2759"/>
<evidence type="ECO:0000313" key="2">
    <source>
        <dbReference type="EMBL" id="KER20376.1"/>
    </source>
</evidence>
<feature type="transmembrane region" description="Helical" evidence="1">
    <location>
        <begin position="853"/>
        <end position="872"/>
    </location>
</feature>
<feature type="transmembrane region" description="Helical" evidence="1">
    <location>
        <begin position="372"/>
        <end position="396"/>
    </location>
</feature>
<evidence type="ECO:0000256" key="1">
    <source>
        <dbReference type="SAM" id="Phobius"/>
    </source>
</evidence>
<accession>A0A074Z008</accession>
<feature type="transmembrane region" description="Helical" evidence="1">
    <location>
        <begin position="578"/>
        <end position="599"/>
    </location>
</feature>
<dbReference type="GeneID" id="20325240"/>
<dbReference type="KEGG" id="ovi:T265_11072"/>
<feature type="transmembrane region" description="Helical" evidence="1">
    <location>
        <begin position="471"/>
        <end position="491"/>
    </location>
</feature>
<proteinExistence type="predicted"/>
<keyword evidence="1" id="KW-0472">Membrane</keyword>
<sequence length="1068" mass="121901">MDPFWYVPPDQYAGLIWTNTSIPENGQEKLENANERLFFWMAVAVYSTCVNVVISLLCHLSKRLVMPKPTKTATQVRLDQSDSGVRRTYYRIPVFNWIMSKAVSRDSGKSSWRCTVRTDCCVYQAIYTCGACHLKRPQSQSSLDYVIRTFDPRGAKALEFTGPRKLDSTEATNGKRELELDQPASSLLQVPNLPANRVMTKRQNVPILPRVALFFVHLLAVLDIIQVICDYIFPFILRSPQVENMIPSRMRYHLDCHLRIMISMPTRFVVEWTLVVYGVERLITTIRRKPLFRAYPKRVTDHAEFNALKVKIGMGLFIVIMFAACSNYFIIVGQPTALIDATGRKYRRLIVSCNIRKEFQQLNTRVLNYVKVFLFACIPQLITLVCLTSIAFIWSLHRIFSQTARAVPQTNVCEFDSSNYLFASNMCTAMFYVHGLLRLGFQSLTNLKSISETIMKQSPGHEILMWEPKLAMMRIAFTPTIISVLLAFLLLERRKGLRDTTCSTVKLVSSPLPSDVCSMDDNPSHLPEGPTNASLPISTSTMDPFWYVPPDQYAGLIWTNTSIPENGQEKLENANERLFFWMAVAVYSTCVNVVISLLCHLSKRLVMPKPTKTATQVRLDQSDSGVRRTYYRIPVFNWIMSKAVSRDSGKSSWRCTVRTDCCVYQAIYTCGACHLKRPQSQSSLDYVIRTFDPRGAKALEFTGPRKLDSTEATNGKRELELDQPASSLLQVPNLPANRVMTKRQNVPILPRVALFFVHLLAVLDIIQVICDYIFPFILRSPQVENMIPSRMRYHLDCHLRIMISMPTRFVVEWTLVVYGVERLITTIRRKPLFRAYPKRVTDHAEFNALKVKIGMGLFIVIMFAACSNYFIIVGQPTALIDATGRKYRRLIVSCNIRKEFQQLNTRVLNYVKVFLFACIPQLITLVCLTSIAFIWSLHRIFSQTARAVPQTNVCEFDSSNYLFASNMCTAMFYVHGLLRLGFQSLTNLKSISETIMKQSPGHEILMWEPKLAMMRIAFTPTIISVLLAFLLLERRKGLRDTTCSTVKLVSSPLPSDVCSMDDNPSHCK</sequence>
<keyword evidence="1" id="KW-1133">Transmembrane helix</keyword>
<feature type="transmembrane region" description="Helical" evidence="1">
    <location>
        <begin position="37"/>
        <end position="58"/>
    </location>
</feature>
<reference evidence="2 3" key="1">
    <citation type="submission" date="2013-11" db="EMBL/GenBank/DDBJ databases">
        <title>Opisthorchis viverrini - life in the bile duct.</title>
        <authorList>
            <person name="Young N.D."/>
            <person name="Nagarajan N."/>
            <person name="Lin S.J."/>
            <person name="Korhonen P.K."/>
            <person name="Jex A.R."/>
            <person name="Hall R.S."/>
            <person name="Safavi-Hemami H."/>
            <person name="Kaewkong W."/>
            <person name="Bertrand D."/>
            <person name="Gao S."/>
            <person name="Seet Q."/>
            <person name="Wongkham S."/>
            <person name="Teh B.T."/>
            <person name="Wongkham C."/>
            <person name="Intapan P.M."/>
            <person name="Maleewong W."/>
            <person name="Yang X."/>
            <person name="Hu M."/>
            <person name="Wang Z."/>
            <person name="Hofmann A."/>
            <person name="Sternberg P.W."/>
            <person name="Tan P."/>
            <person name="Wang J."/>
            <person name="Gasser R.B."/>
        </authorList>
    </citation>
    <scope>NUCLEOTIDE SEQUENCE [LARGE SCALE GENOMIC DNA]</scope>
</reference>
<feature type="transmembrane region" description="Helical" evidence="1">
    <location>
        <begin position="913"/>
        <end position="937"/>
    </location>
</feature>
<gene>
    <name evidence="2" type="ORF">T265_11072</name>
</gene>
<organism evidence="2 3">
    <name type="scientific">Opisthorchis viverrini</name>
    <name type="common">Southeast Asian liver fluke</name>
    <dbReference type="NCBI Taxonomy" id="6198"/>
    <lineage>
        <taxon>Eukaryota</taxon>
        <taxon>Metazoa</taxon>
        <taxon>Spiralia</taxon>
        <taxon>Lophotrochozoa</taxon>
        <taxon>Platyhelminthes</taxon>
        <taxon>Trematoda</taxon>
        <taxon>Digenea</taxon>
        <taxon>Opisthorchiida</taxon>
        <taxon>Opisthorchiata</taxon>
        <taxon>Opisthorchiidae</taxon>
        <taxon>Opisthorchis</taxon>
    </lineage>
</organism>
<dbReference type="Proteomes" id="UP000054324">
    <property type="component" value="Unassembled WGS sequence"/>
</dbReference>
<name>A0A074Z008_OPIVI</name>
<feature type="transmembrane region" description="Helical" evidence="1">
    <location>
        <begin position="312"/>
        <end position="331"/>
    </location>
</feature>
<feature type="transmembrane region" description="Helical" evidence="1">
    <location>
        <begin position="211"/>
        <end position="237"/>
    </location>
</feature>
<evidence type="ECO:0000313" key="3">
    <source>
        <dbReference type="Proteomes" id="UP000054324"/>
    </source>
</evidence>
<dbReference type="EMBL" id="KL597063">
    <property type="protein sequence ID" value="KER20376.1"/>
    <property type="molecule type" value="Genomic_DNA"/>
</dbReference>
<feature type="transmembrane region" description="Helical" evidence="1">
    <location>
        <begin position="1012"/>
        <end position="1032"/>
    </location>
</feature>
<keyword evidence="1" id="KW-0812">Transmembrane</keyword>
<dbReference type="AlphaFoldDB" id="A0A074Z008"/>